<gene>
    <name evidence="4" type="ORF">NZD86_13270</name>
</gene>
<feature type="domain" description="N-acetyltransferase" evidence="3">
    <location>
        <begin position="1"/>
        <end position="161"/>
    </location>
</feature>
<evidence type="ECO:0000256" key="1">
    <source>
        <dbReference type="ARBA" id="ARBA00022679"/>
    </source>
</evidence>
<evidence type="ECO:0000259" key="3">
    <source>
        <dbReference type="PROSITE" id="PS51186"/>
    </source>
</evidence>
<dbReference type="Pfam" id="PF00583">
    <property type="entry name" value="Acetyltransf_1"/>
    <property type="match status" value="1"/>
</dbReference>
<reference evidence="4" key="1">
    <citation type="submission" date="2022-08" db="EMBL/GenBank/DDBJ databases">
        <title>Alicyclobacillus dauci DSM2870, complete genome.</title>
        <authorList>
            <person name="Wang Q."/>
            <person name="Cai R."/>
            <person name="Wang Z."/>
        </authorList>
    </citation>
    <scope>NUCLEOTIDE SEQUENCE</scope>
    <source>
        <strain evidence="4">DSM 28700</strain>
    </source>
</reference>
<protein>
    <submittedName>
        <fullName evidence="4">GNAT family N-acetyltransferase</fullName>
    </submittedName>
</protein>
<dbReference type="InterPro" id="IPR016181">
    <property type="entry name" value="Acyl_CoA_acyltransferase"/>
</dbReference>
<dbReference type="PROSITE" id="PS51186">
    <property type="entry name" value="GNAT"/>
    <property type="match status" value="1"/>
</dbReference>
<keyword evidence="1" id="KW-0808">Transferase</keyword>
<name>A0ABY6YXF1_9BACL</name>
<proteinExistence type="predicted"/>
<keyword evidence="5" id="KW-1185">Reference proteome</keyword>
<dbReference type="CDD" id="cd04301">
    <property type="entry name" value="NAT_SF"/>
    <property type="match status" value="1"/>
</dbReference>
<accession>A0ABY6YXF1</accession>
<dbReference type="Gene3D" id="3.40.630.30">
    <property type="match status" value="1"/>
</dbReference>
<dbReference type="SUPFAM" id="SSF55729">
    <property type="entry name" value="Acyl-CoA N-acyltransferases (Nat)"/>
    <property type="match status" value="1"/>
</dbReference>
<dbReference type="InterPro" id="IPR000182">
    <property type="entry name" value="GNAT_dom"/>
</dbReference>
<sequence>MVVRDAVIEDLPYLLEIYNQAVRNSAATFDLEESSLEQRKVWFSHYSDSHPLIVCEVDGVVAGYASLSRFRDKAAYDKTVESSVYVDEAFHGQGIGKTLMREILQRAREIGHHVVIAGITGGNEASIKLHVSLGFEYIGCFKEVGFKFGRWQDVHFYQLLLS</sequence>
<dbReference type="PANTHER" id="PTHR43072:SF23">
    <property type="entry name" value="UPF0039 PROTEIN C11D3.02C"/>
    <property type="match status" value="1"/>
</dbReference>
<dbReference type="Proteomes" id="UP001164803">
    <property type="component" value="Chromosome"/>
</dbReference>
<dbReference type="EMBL" id="CP104064">
    <property type="protein sequence ID" value="WAH35280.1"/>
    <property type="molecule type" value="Genomic_DNA"/>
</dbReference>
<evidence type="ECO:0000313" key="5">
    <source>
        <dbReference type="Proteomes" id="UP001164803"/>
    </source>
</evidence>
<keyword evidence="2" id="KW-0012">Acyltransferase</keyword>
<dbReference type="RefSeq" id="WP_268042363.1">
    <property type="nucleotide sequence ID" value="NZ_CP104064.1"/>
</dbReference>
<evidence type="ECO:0000313" key="4">
    <source>
        <dbReference type="EMBL" id="WAH35280.1"/>
    </source>
</evidence>
<evidence type="ECO:0000256" key="2">
    <source>
        <dbReference type="ARBA" id="ARBA00023315"/>
    </source>
</evidence>
<organism evidence="4 5">
    <name type="scientific">Alicyclobacillus dauci</name>
    <dbReference type="NCBI Taxonomy" id="1475485"/>
    <lineage>
        <taxon>Bacteria</taxon>
        <taxon>Bacillati</taxon>
        <taxon>Bacillota</taxon>
        <taxon>Bacilli</taxon>
        <taxon>Bacillales</taxon>
        <taxon>Alicyclobacillaceae</taxon>
        <taxon>Alicyclobacillus</taxon>
    </lineage>
</organism>
<dbReference type="PANTHER" id="PTHR43072">
    <property type="entry name" value="N-ACETYLTRANSFERASE"/>
    <property type="match status" value="1"/>
</dbReference>